<feature type="compositionally biased region" description="Polar residues" evidence="1">
    <location>
        <begin position="43"/>
        <end position="53"/>
    </location>
</feature>
<feature type="region of interest" description="Disordered" evidence="1">
    <location>
        <begin position="111"/>
        <end position="327"/>
    </location>
</feature>
<reference evidence="3" key="2">
    <citation type="submission" date="2013-07" db="EMBL/GenBank/DDBJ databases">
        <authorList>
            <consortium name="The Broad Institute Genome Sequencing Platform"/>
            <person name="Cuomo C."/>
            <person name="Litvintseva A."/>
            <person name="Chen Y."/>
            <person name="Heitman J."/>
            <person name="Sun S."/>
            <person name="Springer D."/>
            <person name="Dromer F."/>
            <person name="Young S.K."/>
            <person name="Zeng Q."/>
            <person name="Gargeya S."/>
            <person name="Fitzgerald M."/>
            <person name="Abouelleil A."/>
            <person name="Alvarado L."/>
            <person name="Berlin A.M."/>
            <person name="Chapman S.B."/>
            <person name="Dewar J."/>
            <person name="Goldberg J."/>
            <person name="Griggs A."/>
            <person name="Gujja S."/>
            <person name="Hansen M."/>
            <person name="Howarth C."/>
            <person name="Imamovic A."/>
            <person name="Larimer J."/>
            <person name="McCowan C."/>
            <person name="Murphy C."/>
            <person name="Pearson M."/>
            <person name="Priest M."/>
            <person name="Roberts A."/>
            <person name="Saif S."/>
            <person name="Shea T."/>
            <person name="Sykes S."/>
            <person name="Wortman J."/>
            <person name="Nusbaum C."/>
            <person name="Birren B."/>
        </authorList>
    </citation>
    <scope>NUCLEOTIDE SEQUENCE</scope>
    <source>
        <strain evidence="3">CBS 10737</strain>
    </source>
</reference>
<reference evidence="2" key="3">
    <citation type="submission" date="2016-07" db="EMBL/GenBank/DDBJ databases">
        <title>Evolution of pathogenesis and genome organization in the Tremellales.</title>
        <authorList>
            <person name="Cuomo C."/>
            <person name="Litvintseva A."/>
            <person name="Heitman J."/>
            <person name="Chen Y."/>
            <person name="Sun S."/>
            <person name="Springer D."/>
            <person name="Dromer F."/>
            <person name="Young S."/>
            <person name="Zeng Q."/>
            <person name="Chapman S."/>
            <person name="Gujja S."/>
            <person name="Saif S."/>
            <person name="Birren B."/>
        </authorList>
    </citation>
    <scope>NUCLEOTIDE SEQUENCE</scope>
    <source>
        <strain evidence="2">CBS 10737</strain>
    </source>
</reference>
<gene>
    <name evidence="2" type="ORF">I206_05421</name>
    <name evidence="3" type="ORF">I206_107036</name>
</gene>
<feature type="compositionally biased region" description="Polar residues" evidence="1">
    <location>
        <begin position="111"/>
        <end position="133"/>
    </location>
</feature>
<feature type="compositionally biased region" description="Low complexity" evidence="1">
    <location>
        <begin position="239"/>
        <end position="265"/>
    </location>
</feature>
<protein>
    <submittedName>
        <fullName evidence="2">Uncharacterized protein</fullName>
    </submittedName>
</protein>
<evidence type="ECO:0000313" key="4">
    <source>
        <dbReference type="Proteomes" id="UP000094020"/>
    </source>
</evidence>
<feature type="compositionally biased region" description="Low complexity" evidence="1">
    <location>
        <begin position="287"/>
        <end position="303"/>
    </location>
</feature>
<dbReference type="KEGG" id="kpin:30173790"/>
<name>A0A1B9HZI2_9TREE</name>
<dbReference type="OrthoDB" id="2565380at2759"/>
<feature type="region of interest" description="Disordered" evidence="1">
    <location>
        <begin position="14"/>
        <end position="53"/>
    </location>
</feature>
<sequence length="346" mass="37665">MSLSSSTLSLKFMQRGLARSQPSTPNTNTPTGSSSSQVKLEQENQSTPSKSTISYLSAEVSAASRGDKLIIKNEEEWFMPSSSSSSSSSSSRPKIKNQTIFESSYVPFLSSSSNEYSSHAGPSTFVNSISGNESGTGGGGRMTFGGFGKKEEVSKSQNDNEGIDENEEEDDHEVEHSVKVKKERNVERQVKNQSNKITENSFQRPAISPPPPSSTIKSNKVKSTNLQKPLSIADKMRQTVSSSRNSSPSSSSTSTSTPSMTSALSDESKSIKSKNKKKRNVSERESLNSSSNPDSNPNPSSPLITKKVKIESNFKQDDNAKPMNLDEREKAIKAQKKKDKKKVKQS</sequence>
<feature type="compositionally biased region" description="Gly residues" evidence="1">
    <location>
        <begin position="134"/>
        <end position="147"/>
    </location>
</feature>
<feature type="compositionally biased region" description="Basic and acidic residues" evidence="1">
    <location>
        <begin position="308"/>
        <end position="327"/>
    </location>
</feature>
<dbReference type="STRING" id="1296096.A0A1B9HZI2"/>
<proteinExistence type="predicted"/>
<dbReference type="EMBL" id="KI894013">
    <property type="protein sequence ID" value="OCF48641.1"/>
    <property type="molecule type" value="Genomic_DNA"/>
</dbReference>
<reference evidence="3" key="4">
    <citation type="submission" date="2024-02" db="EMBL/GenBank/DDBJ databases">
        <title>Comparative genomics of Cryptococcus and Kwoniella reveals pathogenesis evolution and contrasting modes of karyotype evolution via chromosome fusion or intercentromeric recombination.</title>
        <authorList>
            <person name="Coelho M.A."/>
            <person name="David-Palma M."/>
            <person name="Shea T."/>
            <person name="Bowers K."/>
            <person name="McGinley-Smith S."/>
            <person name="Mohammad A.W."/>
            <person name="Gnirke A."/>
            <person name="Yurkov A.M."/>
            <person name="Nowrousian M."/>
            <person name="Sun S."/>
            <person name="Cuomo C.A."/>
            <person name="Heitman J."/>
        </authorList>
    </citation>
    <scope>NUCLEOTIDE SEQUENCE</scope>
    <source>
        <strain evidence="3">CBS 10737</strain>
    </source>
</reference>
<feature type="region of interest" description="Disordered" evidence="1">
    <location>
        <begin position="74"/>
        <end position="95"/>
    </location>
</feature>
<reference evidence="2" key="1">
    <citation type="submission" date="2013-07" db="EMBL/GenBank/DDBJ databases">
        <title>The Genome Sequence of Cryptococcus pinus CBS10737.</title>
        <authorList>
            <consortium name="The Broad Institute Genome Sequencing Platform"/>
            <person name="Cuomo C."/>
            <person name="Litvintseva A."/>
            <person name="Chen Y."/>
            <person name="Heitman J."/>
            <person name="Sun S."/>
            <person name="Springer D."/>
            <person name="Dromer F."/>
            <person name="Young S.K."/>
            <person name="Zeng Q."/>
            <person name="Gargeya S."/>
            <person name="Fitzgerald M."/>
            <person name="Abouelleil A."/>
            <person name="Alvarado L."/>
            <person name="Berlin A.M."/>
            <person name="Chapman S.B."/>
            <person name="Dewar J."/>
            <person name="Goldberg J."/>
            <person name="Griggs A."/>
            <person name="Gujja S."/>
            <person name="Hansen M."/>
            <person name="Howarth C."/>
            <person name="Imamovic A."/>
            <person name="Larimer J."/>
            <person name="McCowan C."/>
            <person name="Murphy C."/>
            <person name="Pearson M."/>
            <person name="Priest M."/>
            <person name="Roberts A."/>
            <person name="Saif S."/>
            <person name="Shea T."/>
            <person name="Sykes S."/>
            <person name="Wortman J."/>
            <person name="Nusbaum C."/>
            <person name="Birren B."/>
        </authorList>
    </citation>
    <scope>NUCLEOTIDE SEQUENCE [LARGE SCALE GENOMIC DNA]</scope>
    <source>
        <strain evidence="2">CBS 10737</strain>
    </source>
</reference>
<dbReference type="Pfam" id="PF10175">
    <property type="entry name" value="MPP6"/>
    <property type="match status" value="1"/>
</dbReference>
<keyword evidence="4" id="KW-1185">Reference proteome</keyword>
<dbReference type="GeneID" id="30173790"/>
<feature type="compositionally biased region" description="Polar residues" evidence="1">
    <location>
        <begin position="191"/>
        <end position="203"/>
    </location>
</feature>
<dbReference type="Proteomes" id="UP000094020">
    <property type="component" value="Chromosome 10"/>
</dbReference>
<feature type="compositionally biased region" description="Low complexity" evidence="1">
    <location>
        <begin position="20"/>
        <end position="37"/>
    </location>
</feature>
<dbReference type="EMBL" id="CP144528">
    <property type="protein sequence ID" value="WWC73071.1"/>
    <property type="molecule type" value="Genomic_DNA"/>
</dbReference>
<feature type="compositionally biased region" description="Polar residues" evidence="1">
    <location>
        <begin position="215"/>
        <end position="228"/>
    </location>
</feature>
<evidence type="ECO:0000313" key="3">
    <source>
        <dbReference type="EMBL" id="WWC73071.1"/>
    </source>
</evidence>
<dbReference type="AlphaFoldDB" id="A0A1B9HZI2"/>
<organism evidence="2">
    <name type="scientific">Kwoniella pini CBS 10737</name>
    <dbReference type="NCBI Taxonomy" id="1296096"/>
    <lineage>
        <taxon>Eukaryota</taxon>
        <taxon>Fungi</taxon>
        <taxon>Dikarya</taxon>
        <taxon>Basidiomycota</taxon>
        <taxon>Agaricomycotina</taxon>
        <taxon>Tremellomycetes</taxon>
        <taxon>Tremellales</taxon>
        <taxon>Cryptococcaceae</taxon>
        <taxon>Kwoniella</taxon>
    </lineage>
</organism>
<feature type="compositionally biased region" description="Basic and acidic residues" evidence="1">
    <location>
        <begin position="173"/>
        <end position="190"/>
    </location>
</feature>
<dbReference type="RefSeq" id="XP_019009860.1">
    <property type="nucleotide sequence ID" value="XM_019157142.1"/>
</dbReference>
<accession>A0A1B9HZI2</accession>
<feature type="compositionally biased region" description="Low complexity" evidence="1">
    <location>
        <begin position="81"/>
        <end position="91"/>
    </location>
</feature>
<feature type="compositionally biased region" description="Acidic residues" evidence="1">
    <location>
        <begin position="161"/>
        <end position="172"/>
    </location>
</feature>
<evidence type="ECO:0000313" key="2">
    <source>
        <dbReference type="EMBL" id="OCF48641.1"/>
    </source>
</evidence>
<evidence type="ECO:0000256" key="1">
    <source>
        <dbReference type="SAM" id="MobiDB-lite"/>
    </source>
</evidence>